<reference evidence="4 5" key="1">
    <citation type="submission" date="2023-06" db="EMBL/GenBank/DDBJ databases">
        <title>Roseiconus lacunae JC819 isolated from Gulf of Mannar region, Tamil Nadu.</title>
        <authorList>
            <person name="Pk S."/>
            <person name="Ch S."/>
            <person name="Ch V.R."/>
        </authorList>
    </citation>
    <scope>NUCLEOTIDE SEQUENCE [LARGE SCALE GENOMIC DNA]</scope>
    <source>
        <strain evidence="4 5">JC819</strain>
    </source>
</reference>
<feature type="modified residue" description="4-aspartylphosphate" evidence="2">
    <location>
        <position position="56"/>
    </location>
</feature>
<dbReference type="SMART" id="SM00448">
    <property type="entry name" value="REC"/>
    <property type="match status" value="2"/>
</dbReference>
<evidence type="ECO:0000256" key="1">
    <source>
        <dbReference type="ARBA" id="ARBA00022553"/>
    </source>
</evidence>
<evidence type="ECO:0000256" key="2">
    <source>
        <dbReference type="PROSITE-ProRule" id="PRU00169"/>
    </source>
</evidence>
<dbReference type="PANTHER" id="PTHR44591">
    <property type="entry name" value="STRESS RESPONSE REGULATOR PROTEIN 1"/>
    <property type="match status" value="1"/>
</dbReference>
<feature type="domain" description="Response regulatory" evidence="3">
    <location>
        <begin position="177"/>
        <end position="293"/>
    </location>
</feature>
<accession>A0ABT7PNC9</accession>
<sequence length="297" mass="32895">MTPKTILFADDDPDLLRILVAKCKAISPNIEVVYARNAMAALTTTNVLRPDMVCMDVNMPRGNGMAVCEMIATHADLQSIPLIVLTGQQDEAIKERCRKISAHYIAKSGSIWPQIESIIRDNLDLTSGEPVAESEDASIVEEEEFSVEDFLDALELKADADADFGDQTQPTLDQQPSVLIIDDDPAWGDVLRRRLEGKGIQVRHALEGLQGFREAVQSDVQAIILDYEMHDVHGDYVLGRLKDNPLTKEIPVIVVTGHVNNALKRKVLNIGAAGFLNKPCTWDQLWGELQRRTLVCA</sequence>
<dbReference type="InterPro" id="IPR001789">
    <property type="entry name" value="Sig_transdc_resp-reg_receiver"/>
</dbReference>
<dbReference type="InterPro" id="IPR050595">
    <property type="entry name" value="Bact_response_regulator"/>
</dbReference>
<name>A0ABT7PNC9_9BACT</name>
<dbReference type="EMBL" id="JASZZN010000018">
    <property type="protein sequence ID" value="MDM4018013.1"/>
    <property type="molecule type" value="Genomic_DNA"/>
</dbReference>
<dbReference type="Proteomes" id="UP001239462">
    <property type="component" value="Unassembled WGS sequence"/>
</dbReference>
<evidence type="ECO:0000259" key="3">
    <source>
        <dbReference type="PROSITE" id="PS50110"/>
    </source>
</evidence>
<dbReference type="Gene3D" id="3.40.50.2300">
    <property type="match status" value="2"/>
</dbReference>
<comment type="caution">
    <text evidence="4">The sequence shown here is derived from an EMBL/GenBank/DDBJ whole genome shotgun (WGS) entry which is preliminary data.</text>
</comment>
<dbReference type="SUPFAM" id="SSF52172">
    <property type="entry name" value="CheY-like"/>
    <property type="match status" value="2"/>
</dbReference>
<gene>
    <name evidence="4" type="ORF">QTN89_21375</name>
</gene>
<protein>
    <submittedName>
        <fullName evidence="4">Response regulator</fullName>
    </submittedName>
</protein>
<keyword evidence="5" id="KW-1185">Reference proteome</keyword>
<dbReference type="Pfam" id="PF00072">
    <property type="entry name" value="Response_reg"/>
    <property type="match status" value="2"/>
</dbReference>
<organism evidence="4 5">
    <name type="scientific">Roseiconus lacunae</name>
    <dbReference type="NCBI Taxonomy" id="2605694"/>
    <lineage>
        <taxon>Bacteria</taxon>
        <taxon>Pseudomonadati</taxon>
        <taxon>Planctomycetota</taxon>
        <taxon>Planctomycetia</taxon>
        <taxon>Pirellulales</taxon>
        <taxon>Pirellulaceae</taxon>
        <taxon>Roseiconus</taxon>
    </lineage>
</organism>
<dbReference type="RefSeq" id="WP_289165634.1">
    <property type="nucleotide sequence ID" value="NZ_JASZZN010000018.1"/>
</dbReference>
<feature type="modified residue" description="4-aspartylphosphate" evidence="2">
    <location>
        <position position="226"/>
    </location>
</feature>
<evidence type="ECO:0000313" key="4">
    <source>
        <dbReference type="EMBL" id="MDM4018013.1"/>
    </source>
</evidence>
<evidence type="ECO:0000313" key="5">
    <source>
        <dbReference type="Proteomes" id="UP001239462"/>
    </source>
</evidence>
<dbReference type="InterPro" id="IPR011006">
    <property type="entry name" value="CheY-like_superfamily"/>
</dbReference>
<proteinExistence type="predicted"/>
<dbReference type="CDD" id="cd00156">
    <property type="entry name" value="REC"/>
    <property type="match status" value="2"/>
</dbReference>
<feature type="domain" description="Response regulatory" evidence="3">
    <location>
        <begin position="5"/>
        <end position="123"/>
    </location>
</feature>
<dbReference type="PANTHER" id="PTHR44591:SF3">
    <property type="entry name" value="RESPONSE REGULATORY DOMAIN-CONTAINING PROTEIN"/>
    <property type="match status" value="1"/>
</dbReference>
<keyword evidence="1 2" id="KW-0597">Phosphoprotein</keyword>
<dbReference type="PROSITE" id="PS50110">
    <property type="entry name" value="RESPONSE_REGULATORY"/>
    <property type="match status" value="2"/>
</dbReference>